<keyword evidence="2" id="KW-1133">Transmembrane helix</keyword>
<protein>
    <submittedName>
        <fullName evidence="3">Uncharacterized protein</fullName>
    </submittedName>
</protein>
<dbReference type="EMBL" id="BOMS01000043">
    <property type="protein sequence ID" value="GIE67027.1"/>
    <property type="molecule type" value="Genomic_DNA"/>
</dbReference>
<evidence type="ECO:0000256" key="2">
    <source>
        <dbReference type="SAM" id="Phobius"/>
    </source>
</evidence>
<dbReference type="Proteomes" id="UP000624709">
    <property type="component" value="Unassembled WGS sequence"/>
</dbReference>
<evidence type="ECO:0000256" key="1">
    <source>
        <dbReference type="SAM" id="MobiDB-lite"/>
    </source>
</evidence>
<organism evidence="3 4">
    <name type="scientific">Actinoplanes palleronii</name>
    <dbReference type="NCBI Taxonomy" id="113570"/>
    <lineage>
        <taxon>Bacteria</taxon>
        <taxon>Bacillati</taxon>
        <taxon>Actinomycetota</taxon>
        <taxon>Actinomycetes</taxon>
        <taxon>Micromonosporales</taxon>
        <taxon>Micromonosporaceae</taxon>
        <taxon>Actinoplanes</taxon>
    </lineage>
</organism>
<reference evidence="3 4" key="1">
    <citation type="submission" date="2021-01" db="EMBL/GenBank/DDBJ databases">
        <title>Whole genome shotgun sequence of Actinoplanes palleronii NBRC 14916.</title>
        <authorList>
            <person name="Komaki H."/>
            <person name="Tamura T."/>
        </authorList>
    </citation>
    <scope>NUCLEOTIDE SEQUENCE [LARGE SCALE GENOMIC DNA]</scope>
    <source>
        <strain evidence="3 4">NBRC 14916</strain>
    </source>
</reference>
<keyword evidence="2" id="KW-0472">Membrane</keyword>
<comment type="caution">
    <text evidence="3">The sequence shown here is derived from an EMBL/GenBank/DDBJ whole genome shotgun (WGS) entry which is preliminary data.</text>
</comment>
<name>A0ABQ4B8L6_9ACTN</name>
<proteinExistence type="predicted"/>
<gene>
    <name evidence="3" type="ORF">Apa02nite_031350</name>
</gene>
<accession>A0ABQ4B8L6</accession>
<sequence length="111" mass="11886">MQEAIAALAGNSAVPPPEARRESPRNVPPESAILRTGNHGKRLRAMTATFLPVLGALTLATVISYLGGRVHQWRREDDRRRVAFRAGFLRASTTVTAVPNSPLSSRVAGGS</sequence>
<feature type="transmembrane region" description="Helical" evidence="2">
    <location>
        <begin position="45"/>
        <end position="66"/>
    </location>
</feature>
<evidence type="ECO:0000313" key="3">
    <source>
        <dbReference type="EMBL" id="GIE67027.1"/>
    </source>
</evidence>
<keyword evidence="2" id="KW-0812">Transmembrane</keyword>
<keyword evidence="4" id="KW-1185">Reference proteome</keyword>
<evidence type="ECO:0000313" key="4">
    <source>
        <dbReference type="Proteomes" id="UP000624709"/>
    </source>
</evidence>
<feature type="region of interest" description="Disordered" evidence="1">
    <location>
        <begin position="1"/>
        <end position="38"/>
    </location>
</feature>